<protein>
    <submittedName>
        <fullName evidence="9">Uncharacterized protein</fullName>
    </submittedName>
</protein>
<feature type="chain" id="PRO_5044743683" evidence="8">
    <location>
        <begin position="26"/>
        <end position="89"/>
    </location>
</feature>
<keyword evidence="7" id="KW-0379">Hydroxylation</keyword>
<dbReference type="PANTHER" id="PTHR33348:SF34">
    <property type="entry name" value="ENCODED PEPTIDE-RELATED"/>
    <property type="match status" value="1"/>
</dbReference>
<evidence type="ECO:0000256" key="3">
    <source>
        <dbReference type="ARBA" id="ARBA00022523"/>
    </source>
</evidence>
<comment type="similarity">
    <text evidence="2">Belongs to the C-terminally encoded plant signaling peptide (CEP) family.</text>
</comment>
<sequence>MAHLTCTCFLFVLLFLSYELVCIEGRDLKAATNKSPKSVSIKAMSTANGGVVANASQFQTIANALNGFVDAFRPTTPGHSPGVGHSVNN</sequence>
<keyword evidence="6 8" id="KW-0732">Signal</keyword>
<dbReference type="GO" id="GO:0005179">
    <property type="term" value="F:hormone activity"/>
    <property type="evidence" value="ECO:0007669"/>
    <property type="project" value="UniProtKB-KW"/>
</dbReference>
<keyword evidence="5" id="KW-0372">Hormone</keyword>
<keyword evidence="3" id="KW-0052">Apoplast</keyword>
<evidence type="ECO:0000313" key="10">
    <source>
        <dbReference type="Proteomes" id="UP001603857"/>
    </source>
</evidence>
<evidence type="ECO:0000256" key="8">
    <source>
        <dbReference type="SAM" id="SignalP"/>
    </source>
</evidence>
<organism evidence="9 10">
    <name type="scientific">Flemingia macrophylla</name>
    <dbReference type="NCBI Taxonomy" id="520843"/>
    <lineage>
        <taxon>Eukaryota</taxon>
        <taxon>Viridiplantae</taxon>
        <taxon>Streptophyta</taxon>
        <taxon>Embryophyta</taxon>
        <taxon>Tracheophyta</taxon>
        <taxon>Spermatophyta</taxon>
        <taxon>Magnoliopsida</taxon>
        <taxon>eudicotyledons</taxon>
        <taxon>Gunneridae</taxon>
        <taxon>Pentapetalae</taxon>
        <taxon>rosids</taxon>
        <taxon>fabids</taxon>
        <taxon>Fabales</taxon>
        <taxon>Fabaceae</taxon>
        <taxon>Papilionoideae</taxon>
        <taxon>50 kb inversion clade</taxon>
        <taxon>NPAAA clade</taxon>
        <taxon>indigoferoid/millettioid clade</taxon>
        <taxon>Phaseoleae</taxon>
        <taxon>Flemingia</taxon>
    </lineage>
</organism>
<name>A0ABD1NLI0_9FABA</name>
<accession>A0ABD1NLI0</accession>
<reference evidence="9 10" key="1">
    <citation type="submission" date="2024-08" db="EMBL/GenBank/DDBJ databases">
        <title>Insights into the chromosomal genome structure of Flemingia macrophylla.</title>
        <authorList>
            <person name="Ding Y."/>
            <person name="Zhao Y."/>
            <person name="Bi W."/>
            <person name="Wu M."/>
            <person name="Zhao G."/>
            <person name="Gong Y."/>
            <person name="Li W."/>
            <person name="Zhang P."/>
        </authorList>
    </citation>
    <scope>NUCLEOTIDE SEQUENCE [LARGE SCALE GENOMIC DNA]</scope>
    <source>
        <strain evidence="9">DYQJB</strain>
        <tissue evidence="9">Leaf</tissue>
    </source>
</reference>
<dbReference type="EMBL" id="JBGMDY010000001">
    <property type="protein sequence ID" value="KAL2348408.1"/>
    <property type="molecule type" value="Genomic_DNA"/>
</dbReference>
<dbReference type="Proteomes" id="UP001603857">
    <property type="component" value="Unassembled WGS sequence"/>
</dbReference>
<dbReference type="AlphaFoldDB" id="A0ABD1NLI0"/>
<dbReference type="PANTHER" id="PTHR33348">
    <property type="entry name" value="PRECURSOR OF CEP5"/>
    <property type="match status" value="1"/>
</dbReference>
<evidence type="ECO:0000256" key="2">
    <source>
        <dbReference type="ARBA" id="ARBA00008963"/>
    </source>
</evidence>
<evidence type="ECO:0000256" key="7">
    <source>
        <dbReference type="ARBA" id="ARBA00023278"/>
    </source>
</evidence>
<comment type="subcellular location">
    <subcellularLocation>
        <location evidence="1">Secreted</location>
        <location evidence="1">Extracellular space</location>
        <location evidence="1">Apoplast</location>
    </subcellularLocation>
</comment>
<dbReference type="InterPro" id="IPR033250">
    <property type="entry name" value="CEP"/>
</dbReference>
<evidence type="ECO:0000256" key="6">
    <source>
        <dbReference type="ARBA" id="ARBA00022729"/>
    </source>
</evidence>
<keyword evidence="10" id="KW-1185">Reference proteome</keyword>
<evidence type="ECO:0000256" key="4">
    <source>
        <dbReference type="ARBA" id="ARBA00022525"/>
    </source>
</evidence>
<feature type="signal peptide" evidence="8">
    <location>
        <begin position="1"/>
        <end position="25"/>
    </location>
</feature>
<comment type="caution">
    <text evidence="9">The sequence shown here is derived from an EMBL/GenBank/DDBJ whole genome shotgun (WGS) entry which is preliminary data.</text>
</comment>
<dbReference type="GO" id="GO:1902025">
    <property type="term" value="P:nitrate import"/>
    <property type="evidence" value="ECO:0007669"/>
    <property type="project" value="UniProtKB-ARBA"/>
</dbReference>
<evidence type="ECO:0000256" key="1">
    <source>
        <dbReference type="ARBA" id="ARBA00004271"/>
    </source>
</evidence>
<gene>
    <name evidence="9" type="ORF">Fmac_002408</name>
</gene>
<dbReference type="GO" id="GO:0006995">
    <property type="term" value="P:cellular response to nitrogen starvation"/>
    <property type="evidence" value="ECO:0007669"/>
    <property type="project" value="UniProtKB-ARBA"/>
</dbReference>
<keyword evidence="4" id="KW-0964">Secreted</keyword>
<proteinExistence type="inferred from homology"/>
<dbReference type="GO" id="GO:0048046">
    <property type="term" value="C:apoplast"/>
    <property type="evidence" value="ECO:0007669"/>
    <property type="project" value="UniProtKB-SubCell"/>
</dbReference>
<evidence type="ECO:0000256" key="5">
    <source>
        <dbReference type="ARBA" id="ARBA00022702"/>
    </source>
</evidence>
<evidence type="ECO:0000313" key="9">
    <source>
        <dbReference type="EMBL" id="KAL2348408.1"/>
    </source>
</evidence>